<keyword evidence="8" id="KW-0675">Receptor</keyword>
<evidence type="ECO:0000256" key="2">
    <source>
        <dbReference type="ARBA" id="ARBA00022475"/>
    </source>
</evidence>
<evidence type="ECO:0000256" key="8">
    <source>
        <dbReference type="ARBA" id="ARBA00023170"/>
    </source>
</evidence>
<dbReference type="Proteomes" id="UP001329430">
    <property type="component" value="Chromosome 3"/>
</dbReference>
<evidence type="ECO:0000256" key="6">
    <source>
        <dbReference type="ARBA" id="ARBA00022989"/>
    </source>
</evidence>
<dbReference type="InterPro" id="IPR004117">
    <property type="entry name" value="7tm6_olfct_rcpt"/>
</dbReference>
<keyword evidence="6 10" id="KW-1133">Transmembrane helix</keyword>
<reference evidence="11 12" key="1">
    <citation type="journal article" date="2024" name="Insects">
        <title>An Improved Chromosome-Level Genome Assembly of the Firefly Pyrocoelia pectoralis.</title>
        <authorList>
            <person name="Fu X."/>
            <person name="Meyer-Rochow V.B."/>
            <person name="Ballantyne L."/>
            <person name="Zhu X."/>
        </authorList>
    </citation>
    <scope>NUCLEOTIDE SEQUENCE [LARGE SCALE GENOMIC DNA]</scope>
    <source>
        <strain evidence="11">XCY_ONT2</strain>
    </source>
</reference>
<accession>A0AAN7VJN4</accession>
<evidence type="ECO:0000256" key="5">
    <source>
        <dbReference type="ARBA" id="ARBA00022725"/>
    </source>
</evidence>
<evidence type="ECO:0000313" key="11">
    <source>
        <dbReference type="EMBL" id="KAK5646171.1"/>
    </source>
</evidence>
<evidence type="ECO:0000256" key="3">
    <source>
        <dbReference type="ARBA" id="ARBA00022606"/>
    </source>
</evidence>
<dbReference type="PANTHER" id="PTHR21137:SF35">
    <property type="entry name" value="ODORANT RECEPTOR 19A-RELATED"/>
    <property type="match status" value="1"/>
</dbReference>
<organism evidence="11 12">
    <name type="scientific">Pyrocoelia pectoralis</name>
    <dbReference type="NCBI Taxonomy" id="417401"/>
    <lineage>
        <taxon>Eukaryota</taxon>
        <taxon>Metazoa</taxon>
        <taxon>Ecdysozoa</taxon>
        <taxon>Arthropoda</taxon>
        <taxon>Hexapoda</taxon>
        <taxon>Insecta</taxon>
        <taxon>Pterygota</taxon>
        <taxon>Neoptera</taxon>
        <taxon>Endopterygota</taxon>
        <taxon>Coleoptera</taxon>
        <taxon>Polyphaga</taxon>
        <taxon>Elateriformia</taxon>
        <taxon>Elateroidea</taxon>
        <taxon>Lampyridae</taxon>
        <taxon>Lampyrinae</taxon>
        <taxon>Pyrocoelia</taxon>
    </lineage>
</organism>
<keyword evidence="7 10" id="KW-0472">Membrane</keyword>
<keyword evidence="12" id="KW-1185">Reference proteome</keyword>
<proteinExistence type="predicted"/>
<dbReference type="GO" id="GO:0005886">
    <property type="term" value="C:plasma membrane"/>
    <property type="evidence" value="ECO:0007669"/>
    <property type="project" value="UniProtKB-SubCell"/>
</dbReference>
<evidence type="ECO:0000256" key="4">
    <source>
        <dbReference type="ARBA" id="ARBA00022692"/>
    </source>
</evidence>
<sequence length="133" mass="15251">MLLPLINIHLMASMSSSMFSLILHFIIIPLFNVEFCVLLFYILTNLLVFFGDTYLCQEIVTEKSEGLVFSYYETDFVGADIRFQKALVLLMTRAQKHIIFSIGNFAPLSMGTIVTVVKASVSYFMLLYNLRRD</sequence>
<keyword evidence="3" id="KW-0716">Sensory transduction</keyword>
<gene>
    <name evidence="11" type="ORF">RI129_004635</name>
</gene>
<protein>
    <submittedName>
        <fullName evidence="11">Uncharacterized protein</fullName>
    </submittedName>
</protein>
<feature type="transmembrane region" description="Helical" evidence="10">
    <location>
        <begin position="105"/>
        <end position="128"/>
    </location>
</feature>
<dbReference type="PANTHER" id="PTHR21137">
    <property type="entry name" value="ODORANT RECEPTOR"/>
    <property type="match status" value="1"/>
</dbReference>
<evidence type="ECO:0000256" key="10">
    <source>
        <dbReference type="SAM" id="Phobius"/>
    </source>
</evidence>
<evidence type="ECO:0000256" key="7">
    <source>
        <dbReference type="ARBA" id="ARBA00023136"/>
    </source>
</evidence>
<dbReference type="EMBL" id="JAVRBK010000003">
    <property type="protein sequence ID" value="KAK5646171.1"/>
    <property type="molecule type" value="Genomic_DNA"/>
</dbReference>
<keyword evidence="9" id="KW-0807">Transducer</keyword>
<evidence type="ECO:0000313" key="12">
    <source>
        <dbReference type="Proteomes" id="UP001329430"/>
    </source>
</evidence>
<dbReference type="GO" id="GO:0004984">
    <property type="term" value="F:olfactory receptor activity"/>
    <property type="evidence" value="ECO:0007669"/>
    <property type="project" value="InterPro"/>
</dbReference>
<comment type="caution">
    <text evidence="11">The sequence shown here is derived from an EMBL/GenBank/DDBJ whole genome shotgun (WGS) entry which is preliminary data.</text>
</comment>
<feature type="transmembrane region" description="Helical" evidence="10">
    <location>
        <begin position="21"/>
        <end position="43"/>
    </location>
</feature>
<name>A0AAN7VJN4_9COLE</name>
<evidence type="ECO:0000256" key="9">
    <source>
        <dbReference type="ARBA" id="ARBA00023224"/>
    </source>
</evidence>
<keyword evidence="4 10" id="KW-0812">Transmembrane</keyword>
<keyword evidence="5" id="KW-0552">Olfaction</keyword>
<dbReference type="GO" id="GO:0005549">
    <property type="term" value="F:odorant binding"/>
    <property type="evidence" value="ECO:0007669"/>
    <property type="project" value="InterPro"/>
</dbReference>
<evidence type="ECO:0000256" key="1">
    <source>
        <dbReference type="ARBA" id="ARBA00004651"/>
    </source>
</evidence>
<comment type="subcellular location">
    <subcellularLocation>
        <location evidence="1">Cell membrane</location>
        <topology evidence="1">Multi-pass membrane protein</topology>
    </subcellularLocation>
</comment>
<dbReference type="GO" id="GO:0007165">
    <property type="term" value="P:signal transduction"/>
    <property type="evidence" value="ECO:0007669"/>
    <property type="project" value="UniProtKB-KW"/>
</dbReference>
<dbReference type="Pfam" id="PF02949">
    <property type="entry name" value="7tm_6"/>
    <property type="match status" value="1"/>
</dbReference>
<keyword evidence="2" id="KW-1003">Cell membrane</keyword>
<dbReference type="AlphaFoldDB" id="A0AAN7VJN4"/>